<accession>A0A9D3ULS4</accession>
<dbReference type="Proteomes" id="UP000828251">
    <property type="component" value="Unassembled WGS sequence"/>
</dbReference>
<dbReference type="OrthoDB" id="1938246at2759"/>
<proteinExistence type="predicted"/>
<organism evidence="1 2">
    <name type="scientific">Gossypium stocksii</name>
    <dbReference type="NCBI Taxonomy" id="47602"/>
    <lineage>
        <taxon>Eukaryota</taxon>
        <taxon>Viridiplantae</taxon>
        <taxon>Streptophyta</taxon>
        <taxon>Embryophyta</taxon>
        <taxon>Tracheophyta</taxon>
        <taxon>Spermatophyta</taxon>
        <taxon>Magnoliopsida</taxon>
        <taxon>eudicotyledons</taxon>
        <taxon>Gunneridae</taxon>
        <taxon>Pentapetalae</taxon>
        <taxon>rosids</taxon>
        <taxon>malvids</taxon>
        <taxon>Malvales</taxon>
        <taxon>Malvaceae</taxon>
        <taxon>Malvoideae</taxon>
        <taxon>Gossypium</taxon>
    </lineage>
</organism>
<name>A0A9D3ULS4_9ROSI</name>
<evidence type="ECO:0000313" key="1">
    <source>
        <dbReference type="EMBL" id="KAH1047199.1"/>
    </source>
</evidence>
<evidence type="ECO:0000313" key="2">
    <source>
        <dbReference type="Proteomes" id="UP000828251"/>
    </source>
</evidence>
<gene>
    <name evidence="1" type="ORF">J1N35_037983</name>
</gene>
<dbReference type="AlphaFoldDB" id="A0A9D3ULS4"/>
<comment type="caution">
    <text evidence="1">The sequence shown here is derived from an EMBL/GenBank/DDBJ whole genome shotgun (WGS) entry which is preliminary data.</text>
</comment>
<sequence length="215" mass="24753">MEVFGANVEPAVKDLVTGILGVQLAANPEKYLDIFSTKVGTYSSFTWKSICSARELIVDGLVWRIGNGNSVNIWNDPWLPSHDQNRLSVQTINPAWVTVNHLIDTETNTWKSEIVRRLFDEGQSNRILSIPLACQDTQDMLVWKHEASGQYSVKSGYRALVTDYMLTCSNNYYNTEDYKYFYNLLWELHIPGKIKIHAWRTCSNFVPHNTNLFQR</sequence>
<evidence type="ECO:0008006" key="3">
    <source>
        <dbReference type="Google" id="ProtNLM"/>
    </source>
</evidence>
<dbReference type="EMBL" id="JAIQCV010000011">
    <property type="protein sequence ID" value="KAH1047199.1"/>
    <property type="molecule type" value="Genomic_DNA"/>
</dbReference>
<keyword evidence="2" id="KW-1185">Reference proteome</keyword>
<reference evidence="1 2" key="1">
    <citation type="journal article" date="2021" name="Plant Biotechnol. J.">
        <title>Multi-omics assisted identification of the key and species-specific regulatory components of drought-tolerant mechanisms in Gossypium stocksii.</title>
        <authorList>
            <person name="Yu D."/>
            <person name="Ke L."/>
            <person name="Zhang D."/>
            <person name="Wu Y."/>
            <person name="Sun Y."/>
            <person name="Mei J."/>
            <person name="Sun J."/>
            <person name="Sun Y."/>
        </authorList>
    </citation>
    <scope>NUCLEOTIDE SEQUENCE [LARGE SCALE GENOMIC DNA]</scope>
    <source>
        <strain evidence="2">cv. E1</strain>
        <tissue evidence="1">Leaf</tissue>
    </source>
</reference>
<protein>
    <recommendedName>
        <fullName evidence="3">Reverse transcriptase zinc-binding domain-containing protein</fullName>
    </recommendedName>
</protein>